<dbReference type="EMBL" id="PVNK01000197">
    <property type="protein sequence ID" value="PRP93099.1"/>
    <property type="molecule type" value="Genomic_DNA"/>
</dbReference>
<organism evidence="1 2">
    <name type="scientific">Enhygromyxa salina</name>
    <dbReference type="NCBI Taxonomy" id="215803"/>
    <lineage>
        <taxon>Bacteria</taxon>
        <taxon>Pseudomonadati</taxon>
        <taxon>Myxococcota</taxon>
        <taxon>Polyangia</taxon>
        <taxon>Nannocystales</taxon>
        <taxon>Nannocystaceae</taxon>
        <taxon>Enhygromyxa</taxon>
    </lineage>
</organism>
<dbReference type="Proteomes" id="UP000237968">
    <property type="component" value="Unassembled WGS sequence"/>
</dbReference>
<dbReference type="SUPFAM" id="SSF55961">
    <property type="entry name" value="Bet v1-like"/>
    <property type="match status" value="1"/>
</dbReference>
<gene>
    <name evidence="1" type="ORF">ENSA5_45420</name>
</gene>
<dbReference type="CDD" id="cd07818">
    <property type="entry name" value="SRPBCC_1"/>
    <property type="match status" value="1"/>
</dbReference>
<dbReference type="InterPro" id="IPR019587">
    <property type="entry name" value="Polyketide_cyclase/dehydratase"/>
</dbReference>
<evidence type="ECO:0000313" key="1">
    <source>
        <dbReference type="EMBL" id="PRP93099.1"/>
    </source>
</evidence>
<dbReference type="AlphaFoldDB" id="A0A2S9XJP0"/>
<proteinExistence type="predicted"/>
<dbReference type="Gene3D" id="3.30.530.20">
    <property type="match status" value="1"/>
</dbReference>
<sequence>MAKKIALGALALVALFVVVVLILAATKADQIHVERSLVMRGTPADVFPHANDFTKFVEWMPWAELDPEQKTEFSDPPAGVGAWYTWVGNEQVGQGRMEILSAEPDKIVVHKLEFIEPWPGVAESSISMKAVGEDQVEVTWAFSQDAALSAKVMMVFIDMDTMLGADFEKGLRKLQPLVEAEPEAG</sequence>
<dbReference type="RefSeq" id="WP_106393808.1">
    <property type="nucleotide sequence ID" value="NZ_PVNK01000197.1"/>
</dbReference>
<keyword evidence="2" id="KW-1185">Reference proteome</keyword>
<dbReference type="InterPro" id="IPR023393">
    <property type="entry name" value="START-like_dom_sf"/>
</dbReference>
<comment type="caution">
    <text evidence="1">The sequence shown here is derived from an EMBL/GenBank/DDBJ whole genome shotgun (WGS) entry which is preliminary data.</text>
</comment>
<name>A0A2S9XJP0_9BACT</name>
<evidence type="ECO:0000313" key="2">
    <source>
        <dbReference type="Proteomes" id="UP000237968"/>
    </source>
</evidence>
<reference evidence="1 2" key="1">
    <citation type="submission" date="2018-03" db="EMBL/GenBank/DDBJ databases">
        <title>Draft Genome Sequences of the Obligatory Marine Myxobacteria Enhygromyxa salina SWB005.</title>
        <authorList>
            <person name="Poehlein A."/>
            <person name="Moghaddam J.A."/>
            <person name="Harms H."/>
            <person name="Alanjari M."/>
            <person name="Koenig G.M."/>
            <person name="Daniel R."/>
            <person name="Schaeberle T.F."/>
        </authorList>
    </citation>
    <scope>NUCLEOTIDE SEQUENCE [LARGE SCALE GENOMIC DNA]</scope>
    <source>
        <strain evidence="1 2">SWB005</strain>
    </source>
</reference>
<dbReference type="Pfam" id="PF10604">
    <property type="entry name" value="Polyketide_cyc2"/>
    <property type="match status" value="1"/>
</dbReference>
<dbReference type="OrthoDB" id="9807923at2"/>
<protein>
    <submittedName>
        <fullName evidence="1">Polyketide cyclase / dehydrase and lipid transport</fullName>
    </submittedName>
</protein>
<accession>A0A2S9XJP0</accession>